<evidence type="ECO:0000259" key="2">
    <source>
        <dbReference type="Pfam" id="PF03732"/>
    </source>
</evidence>
<dbReference type="AlphaFoldDB" id="A0AAV6WUQ9"/>
<feature type="compositionally biased region" description="Polar residues" evidence="1">
    <location>
        <begin position="97"/>
        <end position="114"/>
    </location>
</feature>
<feature type="domain" description="Retrotransposon gag" evidence="2">
    <location>
        <begin position="158"/>
        <end position="250"/>
    </location>
</feature>
<gene>
    <name evidence="3" type="ORF">BUALT_Bualt13G0079300</name>
</gene>
<evidence type="ECO:0000313" key="4">
    <source>
        <dbReference type="Proteomes" id="UP000826271"/>
    </source>
</evidence>
<organism evidence="3 4">
    <name type="scientific">Buddleja alternifolia</name>
    <dbReference type="NCBI Taxonomy" id="168488"/>
    <lineage>
        <taxon>Eukaryota</taxon>
        <taxon>Viridiplantae</taxon>
        <taxon>Streptophyta</taxon>
        <taxon>Embryophyta</taxon>
        <taxon>Tracheophyta</taxon>
        <taxon>Spermatophyta</taxon>
        <taxon>Magnoliopsida</taxon>
        <taxon>eudicotyledons</taxon>
        <taxon>Gunneridae</taxon>
        <taxon>Pentapetalae</taxon>
        <taxon>asterids</taxon>
        <taxon>lamiids</taxon>
        <taxon>Lamiales</taxon>
        <taxon>Scrophulariaceae</taxon>
        <taxon>Buddlejeae</taxon>
        <taxon>Buddleja</taxon>
    </lineage>
</organism>
<protein>
    <recommendedName>
        <fullName evidence="2">Retrotransposon gag domain-containing protein</fullName>
    </recommendedName>
</protein>
<keyword evidence="4" id="KW-1185">Reference proteome</keyword>
<dbReference type="Proteomes" id="UP000826271">
    <property type="component" value="Unassembled WGS sequence"/>
</dbReference>
<dbReference type="EMBL" id="WHWC01000013">
    <property type="protein sequence ID" value="KAG8371357.1"/>
    <property type="molecule type" value="Genomic_DNA"/>
</dbReference>
<evidence type="ECO:0000256" key="1">
    <source>
        <dbReference type="SAM" id="MobiDB-lite"/>
    </source>
</evidence>
<dbReference type="InterPro" id="IPR005162">
    <property type="entry name" value="Retrotrans_gag_dom"/>
</dbReference>
<proteinExistence type="predicted"/>
<accession>A0AAV6WUQ9</accession>
<dbReference type="SUPFAM" id="SSF54160">
    <property type="entry name" value="Chromo domain-like"/>
    <property type="match status" value="1"/>
</dbReference>
<feature type="region of interest" description="Disordered" evidence="1">
    <location>
        <begin position="82"/>
        <end position="114"/>
    </location>
</feature>
<evidence type="ECO:0000313" key="3">
    <source>
        <dbReference type="EMBL" id="KAG8371357.1"/>
    </source>
</evidence>
<dbReference type="InterPro" id="IPR016197">
    <property type="entry name" value="Chromo-like_dom_sf"/>
</dbReference>
<reference evidence="3" key="1">
    <citation type="submission" date="2019-10" db="EMBL/GenBank/DDBJ databases">
        <authorList>
            <person name="Zhang R."/>
            <person name="Pan Y."/>
            <person name="Wang J."/>
            <person name="Ma R."/>
            <person name="Yu S."/>
        </authorList>
    </citation>
    <scope>NUCLEOTIDE SEQUENCE</scope>
    <source>
        <strain evidence="3">LA-IB0</strain>
        <tissue evidence="3">Leaf</tissue>
    </source>
</reference>
<comment type="caution">
    <text evidence="3">The sequence shown here is derived from an EMBL/GenBank/DDBJ whole genome shotgun (WGS) entry which is preliminary data.</text>
</comment>
<dbReference type="Pfam" id="PF03732">
    <property type="entry name" value="Retrotrans_gag"/>
    <property type="match status" value="1"/>
</dbReference>
<name>A0AAV6WUQ9_9LAMI</name>
<sequence>MADSTRSKEIAENLKKQEILLMEERAEGLAAHQHINNQLERMITIQGGLQSSMVAIENFQKGMQQQLQLMNEKMQQQIRGKSILGEGPSAPMERRSNLSQTRNNTHSTSENHGSNYTPFPKIVFPHFDGENPRSWILRSNRYFQVITTIPKEQKVTSASVYLEGKAELWFQGCMEGKELPSWQQFTIAVLECFDDNDPDLIVGNFNKLHQTCSVADYLERFEEMKSHMLIFNKDLPEEFFSANFLSGLKEEIRGVVMALKPNDFHQAVSLAKRQESTVNAIIKRANIGSTHCFLDESTAHKLGCKLDYTTPMIVNVADGSKMVSSQQSDSSSVPCFPFEEEDRSPSLRHHPIPAIDNEGQIQVYPLAALSRRIVPRNDTVATQVLVHWVNSSPEQATWEDLTSLCSRFPTFDYWGQRSSHVAFLQLKQERPRSQLLEGNPMAPALQIQEPFVGGAIYYITMAAADSFGEVSHYEAQVREKLNTRARKEVKYAYPQLPFNLKRIIDDEKNGGRRVVIWFKSCEESEEFTENYQ</sequence>